<dbReference type="EMBL" id="RAPY01000004">
    <property type="protein sequence ID" value="RKE47177.1"/>
    <property type="molecule type" value="Genomic_DNA"/>
</dbReference>
<keyword evidence="3" id="KW-1185">Reference proteome</keyword>
<sequence length="214" mass="24903">MEKMFFILLVLLLATSKIQAQTFAEWFSQKKTQKKYLIEQIAALKIYGGYLKKGYDIGKKGLGTISQIKNGEFNLHRDFFGSLSTVNPAIKKDPRVADIEQMQYTILELKNQVFRNVSSADLVSKKEKQYIRDVFDRLLENCNHLLEDLGDVALSARLTMKDDQRLVRIEKIHREMEDNYWFANYFSNQLKALISSRRQGLREADHSNLIFGIK</sequence>
<keyword evidence="1" id="KW-0732">Signal</keyword>
<proteinExistence type="predicted"/>
<organism evidence="2 3">
    <name type="scientific">Sphingobacterium detergens</name>
    <dbReference type="NCBI Taxonomy" id="1145106"/>
    <lineage>
        <taxon>Bacteria</taxon>
        <taxon>Pseudomonadati</taxon>
        <taxon>Bacteroidota</taxon>
        <taxon>Sphingobacteriia</taxon>
        <taxon>Sphingobacteriales</taxon>
        <taxon>Sphingobacteriaceae</taxon>
        <taxon>Sphingobacterium</taxon>
    </lineage>
</organism>
<evidence type="ECO:0008006" key="4">
    <source>
        <dbReference type="Google" id="ProtNLM"/>
    </source>
</evidence>
<name>A0A420ARY7_SPHD1</name>
<comment type="caution">
    <text evidence="2">The sequence shown here is derived from an EMBL/GenBank/DDBJ whole genome shotgun (WGS) entry which is preliminary data.</text>
</comment>
<dbReference type="Proteomes" id="UP000286246">
    <property type="component" value="Unassembled WGS sequence"/>
</dbReference>
<evidence type="ECO:0000313" key="3">
    <source>
        <dbReference type="Proteomes" id="UP000286246"/>
    </source>
</evidence>
<feature type="chain" id="PRO_5019400381" description="TerB family tellurite resistance protein" evidence="1">
    <location>
        <begin position="21"/>
        <end position="214"/>
    </location>
</feature>
<dbReference type="AlphaFoldDB" id="A0A420ARY7"/>
<reference evidence="2 3" key="1">
    <citation type="submission" date="2018-09" db="EMBL/GenBank/DDBJ databases">
        <title>Genomic Encyclopedia of Type Strains, Phase III (KMG-III): the genomes of soil and plant-associated and newly described type strains.</title>
        <authorList>
            <person name="Whitman W."/>
        </authorList>
    </citation>
    <scope>NUCLEOTIDE SEQUENCE [LARGE SCALE GENOMIC DNA]</scope>
    <source>
        <strain evidence="2 3">CECT 7938</strain>
    </source>
</reference>
<feature type="signal peptide" evidence="1">
    <location>
        <begin position="1"/>
        <end position="20"/>
    </location>
</feature>
<evidence type="ECO:0000313" key="2">
    <source>
        <dbReference type="EMBL" id="RKE47177.1"/>
    </source>
</evidence>
<accession>A0A420ARY7</accession>
<evidence type="ECO:0000256" key="1">
    <source>
        <dbReference type="SAM" id="SignalP"/>
    </source>
</evidence>
<gene>
    <name evidence="2" type="ORF">DFQ12_4341</name>
</gene>
<dbReference type="OrthoDB" id="673795at2"/>
<protein>
    <recommendedName>
        <fullName evidence="4">TerB family tellurite resistance protein</fullName>
    </recommendedName>
</protein>
<dbReference type="RefSeq" id="WP_120260992.1">
    <property type="nucleotide sequence ID" value="NZ_RAPY01000004.1"/>
</dbReference>